<gene>
    <name evidence="2" type="ORF">H1P_610004</name>
</gene>
<dbReference type="AlphaFoldDB" id="A0A563W1P1"/>
<proteinExistence type="predicted"/>
<reference evidence="2 3" key="1">
    <citation type="submission" date="2019-01" db="EMBL/GenBank/DDBJ databases">
        <authorList>
            <person name="Brito A."/>
        </authorList>
    </citation>
    <scope>NUCLEOTIDE SEQUENCE [LARGE SCALE GENOMIC DNA]</scope>
    <source>
        <strain evidence="2">1</strain>
    </source>
</reference>
<evidence type="ECO:0000313" key="2">
    <source>
        <dbReference type="EMBL" id="VEP17453.1"/>
    </source>
</evidence>
<sequence length="38" mass="4175">MGDGFTTIGLMLTAFILSTSFFGFIRGLISVIFTKKRS</sequence>
<accession>A0A563W1P1</accession>
<name>A0A563W1P1_9CYAN</name>
<keyword evidence="1" id="KW-0472">Membrane</keyword>
<keyword evidence="1" id="KW-0812">Transmembrane</keyword>
<dbReference type="EMBL" id="CAACVJ010000568">
    <property type="protein sequence ID" value="VEP17453.1"/>
    <property type="molecule type" value="Genomic_DNA"/>
</dbReference>
<protein>
    <submittedName>
        <fullName evidence="2">Uncharacterized protein</fullName>
    </submittedName>
</protein>
<keyword evidence="1" id="KW-1133">Transmembrane helix</keyword>
<keyword evidence="3" id="KW-1185">Reference proteome</keyword>
<feature type="transmembrane region" description="Helical" evidence="1">
    <location>
        <begin position="12"/>
        <end position="33"/>
    </location>
</feature>
<organism evidence="2 3">
    <name type="scientific">Hyella patelloides LEGE 07179</name>
    <dbReference type="NCBI Taxonomy" id="945734"/>
    <lineage>
        <taxon>Bacteria</taxon>
        <taxon>Bacillati</taxon>
        <taxon>Cyanobacteriota</taxon>
        <taxon>Cyanophyceae</taxon>
        <taxon>Pleurocapsales</taxon>
        <taxon>Hyellaceae</taxon>
        <taxon>Hyella</taxon>
    </lineage>
</organism>
<evidence type="ECO:0000256" key="1">
    <source>
        <dbReference type="SAM" id="Phobius"/>
    </source>
</evidence>
<dbReference type="Proteomes" id="UP000320055">
    <property type="component" value="Unassembled WGS sequence"/>
</dbReference>
<evidence type="ECO:0000313" key="3">
    <source>
        <dbReference type="Proteomes" id="UP000320055"/>
    </source>
</evidence>